<protein>
    <submittedName>
        <fullName evidence="8">RNA polymerase sigma factor</fullName>
    </submittedName>
</protein>
<evidence type="ECO:0000256" key="4">
    <source>
        <dbReference type="ARBA" id="ARBA00023125"/>
    </source>
</evidence>
<reference evidence="9" key="1">
    <citation type="journal article" date="2019" name="Int. J. Syst. Evol. Microbiol.">
        <title>The Global Catalogue of Microorganisms (GCM) 10K type strain sequencing project: providing services to taxonomists for standard genome sequencing and annotation.</title>
        <authorList>
            <consortium name="The Broad Institute Genomics Platform"/>
            <consortium name="The Broad Institute Genome Sequencing Center for Infectious Disease"/>
            <person name="Wu L."/>
            <person name="Ma J."/>
        </authorList>
    </citation>
    <scope>NUCLEOTIDE SEQUENCE [LARGE SCALE GENOMIC DNA]</scope>
    <source>
        <strain evidence="9">CGMCC 4.1641</strain>
    </source>
</reference>
<sequence>MTFPGSKAELNRTFTDEADRLVEQLQPALRKYCLSLAESPWDAEDLAQEAWLRALRSPSFDSHPNPEALLLRVAKNAWVDRGRRSARLSRILKEARPSATMPDDGSFEIEAAFRALIIHLTEQQRAAFVLRDVLGYTIKEAAFLLGTTEGALKAVLHRARHRLLLVRQELEQGDAWRSDEEEPGLKAYLKLIASAYQAGDTRAMLALVQRIEAAPSAAIGILHSGRPQSVPSPRLSGTPFAGLTLSRLAA</sequence>
<evidence type="ECO:0000313" key="8">
    <source>
        <dbReference type="EMBL" id="MFC4302201.1"/>
    </source>
</evidence>
<dbReference type="Gene3D" id="1.10.10.10">
    <property type="entry name" value="Winged helix-like DNA-binding domain superfamily/Winged helix DNA-binding domain"/>
    <property type="match status" value="1"/>
</dbReference>
<keyword evidence="4" id="KW-0238">DNA-binding</keyword>
<keyword evidence="3" id="KW-0731">Sigma factor</keyword>
<dbReference type="SUPFAM" id="SSF88946">
    <property type="entry name" value="Sigma2 domain of RNA polymerase sigma factors"/>
    <property type="match status" value="1"/>
</dbReference>
<organism evidence="8 9">
    <name type="scientific">Cohnella boryungensis</name>
    <dbReference type="NCBI Taxonomy" id="768479"/>
    <lineage>
        <taxon>Bacteria</taxon>
        <taxon>Bacillati</taxon>
        <taxon>Bacillota</taxon>
        <taxon>Bacilli</taxon>
        <taxon>Bacillales</taxon>
        <taxon>Paenibacillaceae</taxon>
        <taxon>Cohnella</taxon>
    </lineage>
</organism>
<proteinExistence type="inferred from homology"/>
<dbReference type="EMBL" id="JBHSED010000003">
    <property type="protein sequence ID" value="MFC4302201.1"/>
    <property type="molecule type" value="Genomic_DNA"/>
</dbReference>
<feature type="domain" description="RNA polymerase sigma-70 region 2" evidence="6">
    <location>
        <begin position="21"/>
        <end position="87"/>
    </location>
</feature>
<keyword evidence="5" id="KW-0804">Transcription</keyword>
<dbReference type="PANTHER" id="PTHR43133:SF8">
    <property type="entry name" value="RNA POLYMERASE SIGMA FACTOR HI_1459-RELATED"/>
    <property type="match status" value="1"/>
</dbReference>
<dbReference type="InterPro" id="IPR013249">
    <property type="entry name" value="RNA_pol_sigma70_r4_t2"/>
</dbReference>
<dbReference type="RefSeq" id="WP_204600915.1">
    <property type="nucleotide sequence ID" value="NZ_JBHSED010000003.1"/>
</dbReference>
<dbReference type="InterPro" id="IPR036388">
    <property type="entry name" value="WH-like_DNA-bd_sf"/>
</dbReference>
<keyword evidence="2" id="KW-0805">Transcription regulation</keyword>
<dbReference type="InterPro" id="IPR007627">
    <property type="entry name" value="RNA_pol_sigma70_r2"/>
</dbReference>
<dbReference type="Proteomes" id="UP001595755">
    <property type="component" value="Unassembled WGS sequence"/>
</dbReference>
<dbReference type="InterPro" id="IPR039425">
    <property type="entry name" value="RNA_pol_sigma-70-like"/>
</dbReference>
<evidence type="ECO:0000256" key="2">
    <source>
        <dbReference type="ARBA" id="ARBA00023015"/>
    </source>
</evidence>
<accession>A0ABV8S3Q7</accession>
<dbReference type="Pfam" id="PF08281">
    <property type="entry name" value="Sigma70_r4_2"/>
    <property type="match status" value="1"/>
</dbReference>
<evidence type="ECO:0000259" key="7">
    <source>
        <dbReference type="Pfam" id="PF08281"/>
    </source>
</evidence>
<keyword evidence="9" id="KW-1185">Reference proteome</keyword>
<dbReference type="InterPro" id="IPR013325">
    <property type="entry name" value="RNA_pol_sigma_r2"/>
</dbReference>
<evidence type="ECO:0000256" key="3">
    <source>
        <dbReference type="ARBA" id="ARBA00023082"/>
    </source>
</evidence>
<comment type="caution">
    <text evidence="8">The sequence shown here is derived from an EMBL/GenBank/DDBJ whole genome shotgun (WGS) entry which is preliminary data.</text>
</comment>
<name>A0ABV8S3Q7_9BACL</name>
<evidence type="ECO:0000313" key="9">
    <source>
        <dbReference type="Proteomes" id="UP001595755"/>
    </source>
</evidence>
<comment type="similarity">
    <text evidence="1">Belongs to the sigma-70 factor family. ECF subfamily.</text>
</comment>
<dbReference type="PANTHER" id="PTHR43133">
    <property type="entry name" value="RNA POLYMERASE ECF-TYPE SIGMA FACTO"/>
    <property type="match status" value="1"/>
</dbReference>
<dbReference type="InterPro" id="IPR013324">
    <property type="entry name" value="RNA_pol_sigma_r3/r4-like"/>
</dbReference>
<dbReference type="NCBIfam" id="TIGR02937">
    <property type="entry name" value="sigma70-ECF"/>
    <property type="match status" value="1"/>
</dbReference>
<gene>
    <name evidence="8" type="ORF">ACFO1S_01955</name>
</gene>
<dbReference type="SUPFAM" id="SSF88659">
    <property type="entry name" value="Sigma3 and sigma4 domains of RNA polymerase sigma factors"/>
    <property type="match status" value="1"/>
</dbReference>
<dbReference type="Pfam" id="PF04542">
    <property type="entry name" value="Sigma70_r2"/>
    <property type="match status" value="1"/>
</dbReference>
<evidence type="ECO:0000259" key="6">
    <source>
        <dbReference type="Pfam" id="PF04542"/>
    </source>
</evidence>
<evidence type="ECO:0000256" key="5">
    <source>
        <dbReference type="ARBA" id="ARBA00023163"/>
    </source>
</evidence>
<evidence type="ECO:0000256" key="1">
    <source>
        <dbReference type="ARBA" id="ARBA00010641"/>
    </source>
</evidence>
<dbReference type="InterPro" id="IPR014284">
    <property type="entry name" value="RNA_pol_sigma-70_dom"/>
</dbReference>
<dbReference type="Gene3D" id="1.10.1740.10">
    <property type="match status" value="1"/>
</dbReference>
<feature type="domain" description="RNA polymerase sigma factor 70 region 4 type 2" evidence="7">
    <location>
        <begin position="112"/>
        <end position="163"/>
    </location>
</feature>